<protein>
    <submittedName>
        <fullName evidence="1">Uncharacterized protein</fullName>
    </submittedName>
</protein>
<dbReference type="Proteomes" id="UP000430404">
    <property type="component" value="Unassembled WGS sequence"/>
</dbReference>
<reference evidence="1 2" key="1">
    <citation type="submission" date="2019-10" db="EMBL/GenBank/DDBJ databases">
        <authorList>
            <person name="Karimi E."/>
        </authorList>
    </citation>
    <scope>NUCLEOTIDE SEQUENCE [LARGE SCALE GENOMIC DNA]</scope>
    <source>
        <strain evidence="1">Acinetobacter sp. 8BE</strain>
    </source>
</reference>
<evidence type="ECO:0000313" key="1">
    <source>
        <dbReference type="EMBL" id="VXA55475.1"/>
    </source>
</evidence>
<dbReference type="RefSeq" id="WP_159725137.1">
    <property type="nucleotide sequence ID" value="NZ_LR732744.1"/>
</dbReference>
<evidence type="ECO:0000313" key="2">
    <source>
        <dbReference type="Proteomes" id="UP000430404"/>
    </source>
</evidence>
<sequence length="62" mass="6992">MNELTAKAADAIIAICNDLVIDNIEGEKAVPEWRYQTIEKIESWAKAIRDANRKAKSDTEET</sequence>
<dbReference type="AlphaFoldDB" id="A0A653K3Q5"/>
<accession>A0A653K3Q5</accession>
<dbReference type="EMBL" id="CABWKZ010000014">
    <property type="protein sequence ID" value="VXA55475.1"/>
    <property type="molecule type" value="Genomic_DNA"/>
</dbReference>
<organism evidence="1 2">
    <name type="scientific">Acinetobacter proteolyticus</name>
    <dbReference type="NCBI Taxonomy" id="1776741"/>
    <lineage>
        <taxon>Bacteria</taxon>
        <taxon>Pseudomonadati</taxon>
        <taxon>Pseudomonadota</taxon>
        <taxon>Gammaproteobacteria</taxon>
        <taxon>Moraxellales</taxon>
        <taxon>Moraxellaceae</taxon>
        <taxon>Acinetobacter</taxon>
    </lineage>
</organism>
<gene>
    <name evidence="1" type="ORF">ACI8B_210265</name>
</gene>
<proteinExistence type="predicted"/>
<name>A0A653K3Q5_9GAMM</name>